<feature type="chain" id="PRO_5028852772" description="Phospholipase A2" evidence="1">
    <location>
        <begin position="22"/>
        <end position="157"/>
    </location>
</feature>
<reference evidence="2 3" key="2">
    <citation type="submission" date="2020-05" db="EMBL/GenBank/DDBJ databases">
        <title>Draft genome sequence of Desulfovibrio sp. strainFSS-1.</title>
        <authorList>
            <person name="Shimoshige H."/>
            <person name="Kobayashi H."/>
            <person name="Maekawa T."/>
        </authorList>
    </citation>
    <scope>NUCLEOTIDE SEQUENCE [LARGE SCALE GENOMIC DNA]</scope>
    <source>
        <strain evidence="2 3">SIID29052-01</strain>
    </source>
</reference>
<dbReference type="Proteomes" id="UP000494245">
    <property type="component" value="Unassembled WGS sequence"/>
</dbReference>
<feature type="signal peptide" evidence="1">
    <location>
        <begin position="1"/>
        <end position="21"/>
    </location>
</feature>
<name>A0A6V8LKX6_9BACT</name>
<dbReference type="GO" id="GO:0006644">
    <property type="term" value="P:phospholipid metabolic process"/>
    <property type="evidence" value="ECO:0007669"/>
    <property type="project" value="InterPro"/>
</dbReference>
<dbReference type="GO" id="GO:0004623">
    <property type="term" value="F:phospholipase A2 activity"/>
    <property type="evidence" value="ECO:0007669"/>
    <property type="project" value="InterPro"/>
</dbReference>
<evidence type="ECO:0000313" key="2">
    <source>
        <dbReference type="EMBL" id="GFK93352.1"/>
    </source>
</evidence>
<dbReference type="InterPro" id="IPR036444">
    <property type="entry name" value="PLipase_A2_dom_sf"/>
</dbReference>
<dbReference type="AlphaFoldDB" id="A0A6V8LKX6"/>
<sequence length="157" mass="16841">MNTLRALLTASLLFCALPASAQVTTLAQQEAVWNQLIQATGSDPAQIASKALDFVPQYGNWCGTQTTAASAVPIDCVDQACKEHDLSVAYSSAKATQAQIVQADRAFIGALTFSQASTPYGELYRTLAVDLFEWKTTFEQANNVSLVVNCTDCKTLP</sequence>
<evidence type="ECO:0008006" key="4">
    <source>
        <dbReference type="Google" id="ProtNLM"/>
    </source>
</evidence>
<dbReference type="SUPFAM" id="SSF48619">
    <property type="entry name" value="Phospholipase A2, PLA2"/>
    <property type="match status" value="1"/>
</dbReference>
<protein>
    <recommendedName>
        <fullName evidence="4">Phospholipase A2</fullName>
    </recommendedName>
</protein>
<evidence type="ECO:0000256" key="1">
    <source>
        <dbReference type="SAM" id="SignalP"/>
    </source>
</evidence>
<organism evidence="2 3">
    <name type="scientific">Fundidesulfovibrio magnetotacticus</name>
    <dbReference type="NCBI Taxonomy" id="2730080"/>
    <lineage>
        <taxon>Bacteria</taxon>
        <taxon>Pseudomonadati</taxon>
        <taxon>Thermodesulfobacteriota</taxon>
        <taxon>Desulfovibrionia</taxon>
        <taxon>Desulfovibrionales</taxon>
        <taxon>Desulfovibrionaceae</taxon>
        <taxon>Fundidesulfovibrio</taxon>
    </lineage>
</organism>
<keyword evidence="3" id="KW-1185">Reference proteome</keyword>
<gene>
    <name evidence="2" type="ORF">NNJEOMEG_01184</name>
</gene>
<evidence type="ECO:0000313" key="3">
    <source>
        <dbReference type="Proteomes" id="UP000494245"/>
    </source>
</evidence>
<proteinExistence type="predicted"/>
<reference evidence="2 3" key="1">
    <citation type="submission" date="2020-04" db="EMBL/GenBank/DDBJ databases">
        <authorList>
            <consortium name="Desulfovibrio sp. FSS-1 genome sequencing consortium"/>
            <person name="Shimoshige H."/>
            <person name="Kobayashi H."/>
            <person name="Maekawa T."/>
        </authorList>
    </citation>
    <scope>NUCLEOTIDE SEQUENCE [LARGE SCALE GENOMIC DNA]</scope>
    <source>
        <strain evidence="2 3">SIID29052-01</strain>
    </source>
</reference>
<dbReference type="GO" id="GO:0050482">
    <property type="term" value="P:arachidonate secretion"/>
    <property type="evidence" value="ECO:0007669"/>
    <property type="project" value="InterPro"/>
</dbReference>
<keyword evidence="1" id="KW-0732">Signal</keyword>
<accession>A0A6V8LKX6</accession>
<comment type="caution">
    <text evidence="2">The sequence shown here is derived from an EMBL/GenBank/DDBJ whole genome shotgun (WGS) entry which is preliminary data.</text>
</comment>
<dbReference type="Gene3D" id="1.20.90.10">
    <property type="entry name" value="Phospholipase A2 domain"/>
    <property type="match status" value="1"/>
</dbReference>
<dbReference type="RefSeq" id="WP_173082299.1">
    <property type="nucleotide sequence ID" value="NZ_BLTE01000004.1"/>
</dbReference>
<dbReference type="EMBL" id="BLTE01000004">
    <property type="protein sequence ID" value="GFK93352.1"/>
    <property type="molecule type" value="Genomic_DNA"/>
</dbReference>